<dbReference type="PANTHER" id="PTHR43394">
    <property type="entry name" value="ATP-DEPENDENT PERMEASE MDL1, MITOCHONDRIAL"/>
    <property type="match status" value="1"/>
</dbReference>
<dbReference type="InterPro" id="IPR027417">
    <property type="entry name" value="P-loop_NTPase"/>
</dbReference>
<dbReference type="SUPFAM" id="SSF90123">
    <property type="entry name" value="ABC transporter transmembrane region"/>
    <property type="match status" value="1"/>
</dbReference>
<dbReference type="PROSITE" id="PS00211">
    <property type="entry name" value="ABC_TRANSPORTER_1"/>
    <property type="match status" value="1"/>
</dbReference>
<dbReference type="GO" id="GO:0015421">
    <property type="term" value="F:ABC-type oligopeptide transporter activity"/>
    <property type="evidence" value="ECO:0007669"/>
    <property type="project" value="TreeGrafter"/>
</dbReference>
<dbReference type="AlphaFoldDB" id="A0A0F5VAH3"/>
<dbReference type="InterPro" id="IPR003593">
    <property type="entry name" value="AAA+_ATPase"/>
</dbReference>
<feature type="transmembrane region" description="Helical" evidence="7">
    <location>
        <begin position="182"/>
        <end position="203"/>
    </location>
</feature>
<dbReference type="FunFam" id="1.20.1560.10:FF:000070">
    <property type="entry name" value="Multidrug ABC transporter ATP-binding protein"/>
    <property type="match status" value="1"/>
</dbReference>
<comment type="caution">
    <text evidence="10">The sequence shown here is derived from an EMBL/GenBank/DDBJ whole genome shotgun (WGS) entry which is preliminary data.</text>
</comment>
<protein>
    <submittedName>
        <fullName evidence="10">Multidrug ABC transporter ATP-binding protein</fullName>
    </submittedName>
</protein>
<evidence type="ECO:0000259" key="9">
    <source>
        <dbReference type="PROSITE" id="PS50929"/>
    </source>
</evidence>
<keyword evidence="2 7" id="KW-0812">Transmembrane</keyword>
<dbReference type="Proteomes" id="UP000033633">
    <property type="component" value="Unassembled WGS sequence"/>
</dbReference>
<evidence type="ECO:0000256" key="1">
    <source>
        <dbReference type="ARBA" id="ARBA00004651"/>
    </source>
</evidence>
<feature type="transmembrane region" description="Helical" evidence="7">
    <location>
        <begin position="39"/>
        <end position="63"/>
    </location>
</feature>
<dbReference type="SMART" id="SM00382">
    <property type="entry name" value="AAA"/>
    <property type="match status" value="1"/>
</dbReference>
<evidence type="ECO:0000313" key="11">
    <source>
        <dbReference type="Proteomes" id="UP000033633"/>
    </source>
</evidence>
<dbReference type="FunFam" id="3.40.50.300:FF:000218">
    <property type="entry name" value="Multidrug ABC transporter ATP-binding protein"/>
    <property type="match status" value="1"/>
</dbReference>
<evidence type="ECO:0000259" key="8">
    <source>
        <dbReference type="PROSITE" id="PS50893"/>
    </source>
</evidence>
<dbReference type="GO" id="GO:0016887">
    <property type="term" value="F:ATP hydrolysis activity"/>
    <property type="evidence" value="ECO:0007669"/>
    <property type="project" value="InterPro"/>
</dbReference>
<keyword evidence="6 7" id="KW-0472">Membrane</keyword>
<feature type="transmembrane region" description="Helical" evidence="7">
    <location>
        <begin position="294"/>
        <end position="311"/>
    </location>
</feature>
<feature type="transmembrane region" description="Helical" evidence="7">
    <location>
        <begin position="268"/>
        <end position="288"/>
    </location>
</feature>
<dbReference type="Pfam" id="PF00664">
    <property type="entry name" value="ABC_membrane"/>
    <property type="match status" value="1"/>
</dbReference>
<evidence type="ECO:0000256" key="5">
    <source>
        <dbReference type="ARBA" id="ARBA00022989"/>
    </source>
</evidence>
<evidence type="ECO:0000256" key="7">
    <source>
        <dbReference type="SAM" id="Phobius"/>
    </source>
</evidence>
<dbReference type="InterPro" id="IPR017871">
    <property type="entry name" value="ABC_transporter-like_CS"/>
</dbReference>
<accession>A0A0F5VAH3</accession>
<evidence type="ECO:0000256" key="2">
    <source>
        <dbReference type="ARBA" id="ARBA00022692"/>
    </source>
</evidence>
<dbReference type="PROSITE" id="PS50893">
    <property type="entry name" value="ABC_TRANSPORTER_2"/>
    <property type="match status" value="1"/>
</dbReference>
<dbReference type="RefSeq" id="WP_046221772.1">
    <property type="nucleotide sequence ID" value="NZ_JWYV01000016.1"/>
</dbReference>
<organism evidence="10 11">
    <name type="scientific">Photobacterium halotolerans</name>
    <dbReference type="NCBI Taxonomy" id="265726"/>
    <lineage>
        <taxon>Bacteria</taxon>
        <taxon>Pseudomonadati</taxon>
        <taxon>Pseudomonadota</taxon>
        <taxon>Gammaproteobacteria</taxon>
        <taxon>Vibrionales</taxon>
        <taxon>Vibrionaceae</taxon>
        <taxon>Photobacterium</taxon>
    </lineage>
</organism>
<feature type="transmembrane region" description="Helical" evidence="7">
    <location>
        <begin position="83"/>
        <end position="105"/>
    </location>
</feature>
<feature type="domain" description="ABC transmembrane type-1" evidence="9">
    <location>
        <begin position="40"/>
        <end position="327"/>
    </location>
</feature>
<dbReference type="Gene3D" id="1.20.1560.10">
    <property type="entry name" value="ABC transporter type 1, transmembrane domain"/>
    <property type="match status" value="1"/>
</dbReference>
<sequence>MFKFFEKLTAPFPDETPQQPPGSLLAFCRYYTRGFGWPLLAMSVLSACIAIVEVTLLGFMGQLVDLLAQHSPDTFLAEESGKLWMMGLLIVVVIPFLAFTHSMIMHQTLLGNYPMSIRWLAHRYLLRQSVSFYQDDFAGRLATKVMQTSLAVRETVMKMVDVLVYISVYFTAMIVMMGSADFVLMLPILVWLMAYVGIQFYFVPKMKAIATEQADARSMMTGRIVDSYTNITTVKLFSHTNRETEYAEESMQGFLDTVYRQMRLATKFILSVDAINYLLLFVIAAVSIGLWMNSAVTVGVIAVAISIALRVQGMSKWIMWEIGALFENIGTVVDGMKTLSKPVSIEDKVDAQPLEVTQGSIEFDNISFHYGEKDKGVIEQLNLQIKPGEKVGVVGRSGAGKSTLVNLLMRFHDLESGAIRIDGQNIADVTQDSLRGNIGMITQDTSLLHRSIRENILYGRPDATEEELLAATRQAHAHEFVETLTDPHGNVGYDAQVGERGVKLSGGQRQRIAISRVLLKDAPILVMDEATSALDSEVEAAIQESLYQLMEGKTVIAIAHRLSTIAAMDRLIVIDQGQIVEQGSHQELLNKNGIYAHLWAHQTGGFIACDLEESQPEAEMAK</sequence>
<evidence type="ECO:0000256" key="3">
    <source>
        <dbReference type="ARBA" id="ARBA00022741"/>
    </source>
</evidence>
<reference evidence="10 11" key="1">
    <citation type="submission" date="2014-12" db="EMBL/GenBank/DDBJ databases">
        <title>Mercury Reductase activity and rhizosphere competence traits in the genome of root associated Photobacterium halotolerans MELD1.</title>
        <authorList>
            <person name="Mathew D.C."/>
            <person name="Huang C.-C."/>
        </authorList>
    </citation>
    <scope>NUCLEOTIDE SEQUENCE [LARGE SCALE GENOMIC DNA]</scope>
    <source>
        <strain evidence="10 11">MELD1</strain>
    </source>
</reference>
<dbReference type="PANTHER" id="PTHR43394:SF1">
    <property type="entry name" value="ATP-BINDING CASSETTE SUB-FAMILY B MEMBER 10, MITOCHONDRIAL"/>
    <property type="match status" value="1"/>
</dbReference>
<dbReference type="InterPro" id="IPR036640">
    <property type="entry name" value="ABC1_TM_sf"/>
</dbReference>
<dbReference type="InterPro" id="IPR011527">
    <property type="entry name" value="ABC1_TM_dom"/>
</dbReference>
<dbReference type="SUPFAM" id="SSF52540">
    <property type="entry name" value="P-loop containing nucleoside triphosphate hydrolases"/>
    <property type="match status" value="1"/>
</dbReference>
<dbReference type="STRING" id="265726.KY46_16780"/>
<dbReference type="GO" id="GO:0005886">
    <property type="term" value="C:plasma membrane"/>
    <property type="evidence" value="ECO:0007669"/>
    <property type="project" value="UniProtKB-SubCell"/>
</dbReference>
<keyword evidence="4 10" id="KW-0067">ATP-binding</keyword>
<evidence type="ECO:0000256" key="4">
    <source>
        <dbReference type="ARBA" id="ARBA00022840"/>
    </source>
</evidence>
<dbReference type="Gene3D" id="3.40.50.300">
    <property type="entry name" value="P-loop containing nucleotide triphosphate hydrolases"/>
    <property type="match status" value="1"/>
</dbReference>
<dbReference type="PATRIC" id="fig|265726.11.peg.1624"/>
<dbReference type="Pfam" id="PF00005">
    <property type="entry name" value="ABC_tran"/>
    <property type="match status" value="1"/>
</dbReference>
<dbReference type="GO" id="GO:0005524">
    <property type="term" value="F:ATP binding"/>
    <property type="evidence" value="ECO:0007669"/>
    <property type="project" value="UniProtKB-KW"/>
</dbReference>
<name>A0A0F5VAH3_9GAMM</name>
<dbReference type="InterPro" id="IPR039421">
    <property type="entry name" value="Type_1_exporter"/>
</dbReference>
<dbReference type="EMBL" id="JWYV01000016">
    <property type="protein sequence ID" value="KKC98776.1"/>
    <property type="molecule type" value="Genomic_DNA"/>
</dbReference>
<dbReference type="InterPro" id="IPR003439">
    <property type="entry name" value="ABC_transporter-like_ATP-bd"/>
</dbReference>
<dbReference type="OrthoDB" id="9806127at2"/>
<evidence type="ECO:0000313" key="10">
    <source>
        <dbReference type="EMBL" id="KKC98776.1"/>
    </source>
</evidence>
<feature type="transmembrane region" description="Helical" evidence="7">
    <location>
        <begin position="156"/>
        <end position="176"/>
    </location>
</feature>
<proteinExistence type="predicted"/>
<comment type="subcellular location">
    <subcellularLocation>
        <location evidence="1">Cell membrane</location>
        <topology evidence="1">Multi-pass membrane protein</topology>
    </subcellularLocation>
</comment>
<keyword evidence="11" id="KW-1185">Reference proteome</keyword>
<keyword evidence="5 7" id="KW-1133">Transmembrane helix</keyword>
<keyword evidence="3" id="KW-0547">Nucleotide-binding</keyword>
<dbReference type="PROSITE" id="PS50929">
    <property type="entry name" value="ABC_TM1F"/>
    <property type="match status" value="1"/>
</dbReference>
<feature type="domain" description="ABC transporter" evidence="8">
    <location>
        <begin position="361"/>
        <end position="601"/>
    </location>
</feature>
<evidence type="ECO:0000256" key="6">
    <source>
        <dbReference type="ARBA" id="ARBA00023136"/>
    </source>
</evidence>
<gene>
    <name evidence="10" type="ORF">KY46_16780</name>
</gene>